<dbReference type="PANTHER" id="PTHR10344:SF1">
    <property type="entry name" value="THYMIDYLATE KINASE"/>
    <property type="match status" value="1"/>
</dbReference>
<evidence type="ECO:0000256" key="1">
    <source>
        <dbReference type="ARBA" id="ARBA00009776"/>
    </source>
</evidence>
<dbReference type="GO" id="GO:0004798">
    <property type="term" value="F:dTMP kinase activity"/>
    <property type="evidence" value="ECO:0007669"/>
    <property type="project" value="UniProtKB-UniRule"/>
</dbReference>
<evidence type="ECO:0000259" key="8">
    <source>
        <dbReference type="Pfam" id="PF02223"/>
    </source>
</evidence>
<evidence type="ECO:0000256" key="4">
    <source>
        <dbReference type="ARBA" id="ARBA00022741"/>
    </source>
</evidence>
<keyword evidence="3 7" id="KW-0545">Nucleotide biosynthesis</keyword>
<dbReference type="GO" id="GO:0005737">
    <property type="term" value="C:cytoplasm"/>
    <property type="evidence" value="ECO:0007669"/>
    <property type="project" value="TreeGrafter"/>
</dbReference>
<dbReference type="GO" id="GO:0006235">
    <property type="term" value="P:dTTP biosynthetic process"/>
    <property type="evidence" value="ECO:0007669"/>
    <property type="project" value="UniProtKB-UniRule"/>
</dbReference>
<dbReference type="GO" id="GO:0005524">
    <property type="term" value="F:ATP binding"/>
    <property type="evidence" value="ECO:0007669"/>
    <property type="project" value="UniProtKB-UniRule"/>
</dbReference>
<protein>
    <recommendedName>
        <fullName evidence="7">Thymidylate kinase</fullName>
        <ecNumber evidence="7">2.7.4.9</ecNumber>
    </recommendedName>
    <alternativeName>
        <fullName evidence="7">dTMP kinase</fullName>
    </alternativeName>
</protein>
<evidence type="ECO:0000256" key="7">
    <source>
        <dbReference type="HAMAP-Rule" id="MF_00165"/>
    </source>
</evidence>
<dbReference type="GO" id="GO:0006233">
    <property type="term" value="P:dTDP biosynthetic process"/>
    <property type="evidence" value="ECO:0007669"/>
    <property type="project" value="InterPro"/>
</dbReference>
<evidence type="ECO:0000313" key="9">
    <source>
        <dbReference type="EMBL" id="MBI4727018.1"/>
    </source>
</evidence>
<comment type="caution">
    <text evidence="9">The sequence shown here is derived from an EMBL/GenBank/DDBJ whole genome shotgun (WGS) entry which is preliminary data.</text>
</comment>
<dbReference type="PANTHER" id="PTHR10344">
    <property type="entry name" value="THYMIDYLATE KINASE"/>
    <property type="match status" value="1"/>
</dbReference>
<comment type="similarity">
    <text evidence="1 7">Belongs to the thymidylate kinase family.</text>
</comment>
<dbReference type="Proteomes" id="UP000736328">
    <property type="component" value="Unassembled WGS sequence"/>
</dbReference>
<reference evidence="9" key="1">
    <citation type="submission" date="2020-07" db="EMBL/GenBank/DDBJ databases">
        <title>Huge and variable diversity of episymbiotic CPR bacteria and DPANN archaea in groundwater ecosystems.</title>
        <authorList>
            <person name="He C.Y."/>
            <person name="Keren R."/>
            <person name="Whittaker M."/>
            <person name="Farag I.F."/>
            <person name="Doudna J."/>
            <person name="Cate J.H.D."/>
            <person name="Banfield J.F."/>
        </authorList>
    </citation>
    <scope>NUCLEOTIDE SEQUENCE</scope>
    <source>
        <strain evidence="9">NC_groundwater_1520_Pr4_B-0.1um_53_5</strain>
    </source>
</reference>
<feature type="domain" description="Thymidylate kinase-like" evidence="8">
    <location>
        <begin position="31"/>
        <end position="166"/>
    </location>
</feature>
<dbReference type="HAMAP" id="MF_00165">
    <property type="entry name" value="Thymidylate_kinase"/>
    <property type="match status" value="1"/>
</dbReference>
<dbReference type="InterPro" id="IPR027417">
    <property type="entry name" value="P-loop_NTPase"/>
</dbReference>
<dbReference type="InterPro" id="IPR039430">
    <property type="entry name" value="Thymidylate_kin-like_dom"/>
</dbReference>
<accession>A0A933IBQ0</accession>
<keyword evidence="2 7" id="KW-0808">Transferase</keyword>
<evidence type="ECO:0000313" key="10">
    <source>
        <dbReference type="Proteomes" id="UP000736328"/>
    </source>
</evidence>
<comment type="catalytic activity">
    <reaction evidence="7">
        <text>dTMP + ATP = dTDP + ADP</text>
        <dbReference type="Rhea" id="RHEA:13517"/>
        <dbReference type="ChEBI" id="CHEBI:30616"/>
        <dbReference type="ChEBI" id="CHEBI:58369"/>
        <dbReference type="ChEBI" id="CHEBI:63528"/>
        <dbReference type="ChEBI" id="CHEBI:456216"/>
        <dbReference type="EC" id="2.7.4.9"/>
    </reaction>
</comment>
<dbReference type="Gene3D" id="3.40.50.300">
    <property type="entry name" value="P-loop containing nucleotide triphosphate hydrolases"/>
    <property type="match status" value="1"/>
</dbReference>
<organism evidence="9 10">
    <name type="scientific">candidate division TA06 bacterium</name>
    <dbReference type="NCBI Taxonomy" id="2250710"/>
    <lineage>
        <taxon>Bacteria</taxon>
        <taxon>Bacteria division TA06</taxon>
    </lineage>
</organism>
<name>A0A933IBQ0_UNCT6</name>
<keyword evidence="5 7" id="KW-0418">Kinase</keyword>
<evidence type="ECO:0000256" key="6">
    <source>
        <dbReference type="ARBA" id="ARBA00022840"/>
    </source>
</evidence>
<evidence type="ECO:0000256" key="5">
    <source>
        <dbReference type="ARBA" id="ARBA00022777"/>
    </source>
</evidence>
<dbReference type="SUPFAM" id="SSF52540">
    <property type="entry name" value="P-loop containing nucleoside triphosphate hydrolases"/>
    <property type="match status" value="1"/>
</dbReference>
<comment type="function">
    <text evidence="7">Phosphorylation of dTMP to form dTDP in both de novo and salvage pathways of dTTP synthesis.</text>
</comment>
<keyword evidence="4 7" id="KW-0547">Nucleotide-binding</keyword>
<proteinExistence type="inferred from homology"/>
<evidence type="ECO:0000256" key="2">
    <source>
        <dbReference type="ARBA" id="ARBA00022679"/>
    </source>
</evidence>
<gene>
    <name evidence="7" type="primary">tmk</name>
    <name evidence="9" type="ORF">HY768_07320</name>
</gene>
<dbReference type="CDD" id="cd01672">
    <property type="entry name" value="TMPK"/>
    <property type="match status" value="1"/>
</dbReference>
<dbReference type="InterPro" id="IPR018094">
    <property type="entry name" value="Thymidylate_kinase"/>
</dbReference>
<dbReference type="Pfam" id="PF02223">
    <property type="entry name" value="Thymidylate_kin"/>
    <property type="match status" value="1"/>
</dbReference>
<dbReference type="EC" id="2.7.4.9" evidence="7"/>
<comment type="caution">
    <text evidence="7">Lacks conserved residue(s) required for the propagation of feature annotation.</text>
</comment>
<dbReference type="GO" id="GO:0006227">
    <property type="term" value="P:dUDP biosynthetic process"/>
    <property type="evidence" value="ECO:0007669"/>
    <property type="project" value="TreeGrafter"/>
</dbReference>
<keyword evidence="6 7" id="KW-0067">ATP-binding</keyword>
<dbReference type="EMBL" id="JACQXR010000095">
    <property type="protein sequence ID" value="MBI4727018.1"/>
    <property type="molecule type" value="Genomic_DNA"/>
</dbReference>
<dbReference type="AlphaFoldDB" id="A0A933IBQ0"/>
<sequence length="243" mass="27247">MENIALIPKRFYGRGLPQVDPDQLNGKLIVIEGADGSGRTTQINLLSDWLERLGYATARVGLKRSKLVGAELEEAMQGNTLSPITLSLFYATDFADQLEKTIIPALKSDFIVLADRYIYTLMARDIARGVDPAWVREVYGIAIVPDAVFYLKAGPELLAERNFKNKGGLDYWESGMDIQRTGDRYECFIKYHKKIQSIFGEMQGLYGFESINAGRAPNTISQDLISKVRFILSPLEMNGQEQP</sequence>
<evidence type="ECO:0000256" key="3">
    <source>
        <dbReference type="ARBA" id="ARBA00022727"/>
    </source>
</evidence>